<evidence type="ECO:0000256" key="2">
    <source>
        <dbReference type="ARBA" id="ARBA00006868"/>
    </source>
</evidence>
<keyword evidence="7" id="KW-1185">Reference proteome</keyword>
<dbReference type="InterPro" id="IPR000594">
    <property type="entry name" value="ThiF_NAD_FAD-bd"/>
</dbReference>
<feature type="domain" description="THIF-type NAD/FAD binding fold" evidence="5">
    <location>
        <begin position="8"/>
        <end position="114"/>
    </location>
</feature>
<protein>
    <recommendedName>
        <fullName evidence="4">NEDD8-activating enzyme E1 regulatory subunit</fullName>
    </recommendedName>
</protein>
<proteinExistence type="inferred from homology"/>
<name>A0ABR2IBZ0_9EUKA</name>
<dbReference type="InterPro" id="IPR035985">
    <property type="entry name" value="Ubiquitin-activating_enz"/>
</dbReference>
<keyword evidence="3 4" id="KW-0833">Ubl conjugation pathway</keyword>
<dbReference type="Proteomes" id="UP001470230">
    <property type="component" value="Unassembled WGS sequence"/>
</dbReference>
<dbReference type="PIRSF" id="PIRSF039099">
    <property type="entry name" value="APP-BP1"/>
    <property type="match status" value="1"/>
</dbReference>
<evidence type="ECO:0000313" key="6">
    <source>
        <dbReference type="EMBL" id="KAK8860511.1"/>
    </source>
</evidence>
<comment type="similarity">
    <text evidence="2 4">Belongs to the ubiquitin-activating E1 family. ULA1 subfamily.</text>
</comment>
<dbReference type="InterPro" id="IPR045886">
    <property type="entry name" value="ThiF/MoeB/HesA"/>
</dbReference>
<organism evidence="6 7">
    <name type="scientific">Tritrichomonas musculus</name>
    <dbReference type="NCBI Taxonomy" id="1915356"/>
    <lineage>
        <taxon>Eukaryota</taxon>
        <taxon>Metamonada</taxon>
        <taxon>Parabasalia</taxon>
        <taxon>Tritrichomonadida</taxon>
        <taxon>Tritrichomonadidae</taxon>
        <taxon>Tritrichomonas</taxon>
    </lineage>
</organism>
<evidence type="ECO:0000259" key="5">
    <source>
        <dbReference type="Pfam" id="PF00899"/>
    </source>
</evidence>
<dbReference type="InterPro" id="IPR030667">
    <property type="entry name" value="APP-BP1"/>
</dbReference>
<reference evidence="6 7" key="1">
    <citation type="submission" date="2024-04" db="EMBL/GenBank/DDBJ databases">
        <title>Tritrichomonas musculus Genome.</title>
        <authorList>
            <person name="Alves-Ferreira E."/>
            <person name="Grigg M."/>
            <person name="Lorenzi H."/>
            <person name="Galac M."/>
        </authorList>
    </citation>
    <scope>NUCLEOTIDE SEQUENCE [LARGE SCALE GENOMIC DNA]</scope>
    <source>
        <strain evidence="6 7">EAF2021</strain>
    </source>
</reference>
<dbReference type="Pfam" id="PF00899">
    <property type="entry name" value="ThiF"/>
    <property type="match status" value="1"/>
</dbReference>
<comment type="caution">
    <text evidence="6">The sequence shown here is derived from an EMBL/GenBank/DDBJ whole genome shotgun (WGS) entry which is preliminary data.</text>
</comment>
<dbReference type="SUPFAM" id="SSF69572">
    <property type="entry name" value="Activating enzymes of the ubiquitin-like proteins"/>
    <property type="match status" value="1"/>
</dbReference>
<gene>
    <name evidence="6" type="ORF">M9Y10_012176</name>
</gene>
<evidence type="ECO:0000256" key="1">
    <source>
        <dbReference type="ARBA" id="ARBA00005032"/>
    </source>
</evidence>
<evidence type="ECO:0000256" key="4">
    <source>
        <dbReference type="PIRNR" id="PIRNR039099"/>
    </source>
</evidence>
<comment type="pathway">
    <text evidence="1 4">Protein modification; protein neddylation.</text>
</comment>
<dbReference type="PANTHER" id="PTHR10953:SF29">
    <property type="entry name" value="NEDD8-ACTIVATING ENZYME E1 REGULATORY SUBUNIT"/>
    <property type="match status" value="1"/>
</dbReference>
<evidence type="ECO:0000256" key="3">
    <source>
        <dbReference type="ARBA" id="ARBA00022786"/>
    </source>
</evidence>
<dbReference type="Gene3D" id="3.40.50.720">
    <property type="entry name" value="NAD(P)-binding Rossmann-like Domain"/>
    <property type="match status" value="2"/>
</dbReference>
<accession>A0ABR2IBZ0</accession>
<evidence type="ECO:0000313" key="7">
    <source>
        <dbReference type="Proteomes" id="UP001470230"/>
    </source>
</evidence>
<dbReference type="EMBL" id="JAPFFF010000018">
    <property type="protein sequence ID" value="KAK8860511.1"/>
    <property type="molecule type" value="Genomic_DNA"/>
</dbReference>
<dbReference type="PANTHER" id="PTHR10953">
    <property type="entry name" value="UBIQUITIN-ACTIVATING ENZYME E1"/>
    <property type="match status" value="1"/>
</dbReference>
<sequence length="532" mass="61047">MSDNNERYDRQIRLWGPHGQAAIQSATILFLGSDCVASEFLKNMVLHGVNNIYIVDNVITTNEDLGTNFFVNEESLGKSRAEIISVLLTELNPSSKIKAIEADPNDLNSFDDISSHLEGQECYVVTSGNLRPSFLSALSDRCRQKGFKQAHIQTSGFLGTFYLDGGLHYFFEGSSQSKYPLKELRILNPFPKLAEFWESIDFDGIDDIEHAHIVFPAILYKVRKEVLSELNIKELSSKNEFAIRDKINSLRRKKKNPSPEEDPFMQEAGFDEAQDNISLLYGKPSIPIEVSDYFQLLQDNDSIYKEGEGILFWELMFATLRFYEKHKVLPHYGGCPDMEATSDLFRKQKNIYKEKSDEDWAEISEDLKSRGIDTDSNKEIFERFKKNVWRAGGVVYQPIKEQITKLPNQNFLYDDESIKLAIVQDLFIAARNFYEKNNRVPINTTEDVQNLLKEMEDLKEIINEDIKEQFIKERELYVKEFCRYKGEAFPSVAATFAAMLAQEVTKLIIKQANPVPGIVNYDSIHAYLNVSS</sequence>